<sequence length="152" mass="17304">MTAPTGKMKLRPRCRRLTRGVTITYACHCYNKRYDDFPLFSSHDVGIWTVGKKQYRGSSTSLGVKAPSDKPRLKCCPVLLIQPHIPALDGTRSQITPSVKRYKEQLLVAMTNREERRGNIIPPITDNAEGYHLESQEEQIPFIDSFARLRDG</sequence>
<proteinExistence type="predicted"/>
<name>A0A4Y2HFT9_ARAVE</name>
<accession>A0A4Y2HFT9</accession>
<protein>
    <submittedName>
        <fullName evidence="1">Uncharacterized protein</fullName>
    </submittedName>
</protein>
<gene>
    <name evidence="1" type="ORF">AVEN_227292_1</name>
</gene>
<dbReference type="Proteomes" id="UP000499080">
    <property type="component" value="Unassembled WGS sequence"/>
</dbReference>
<dbReference type="AlphaFoldDB" id="A0A4Y2HFT9"/>
<reference evidence="1 2" key="1">
    <citation type="journal article" date="2019" name="Sci. Rep.">
        <title>Orb-weaving spider Araneus ventricosus genome elucidates the spidroin gene catalogue.</title>
        <authorList>
            <person name="Kono N."/>
            <person name="Nakamura H."/>
            <person name="Ohtoshi R."/>
            <person name="Moran D.A.P."/>
            <person name="Shinohara A."/>
            <person name="Yoshida Y."/>
            <person name="Fujiwara M."/>
            <person name="Mori M."/>
            <person name="Tomita M."/>
            <person name="Arakawa K."/>
        </authorList>
    </citation>
    <scope>NUCLEOTIDE SEQUENCE [LARGE SCALE GENOMIC DNA]</scope>
</reference>
<comment type="caution">
    <text evidence="1">The sequence shown here is derived from an EMBL/GenBank/DDBJ whole genome shotgun (WGS) entry which is preliminary data.</text>
</comment>
<evidence type="ECO:0000313" key="2">
    <source>
        <dbReference type="Proteomes" id="UP000499080"/>
    </source>
</evidence>
<dbReference type="EMBL" id="BGPR01001912">
    <property type="protein sequence ID" value="GBM64145.1"/>
    <property type="molecule type" value="Genomic_DNA"/>
</dbReference>
<evidence type="ECO:0000313" key="1">
    <source>
        <dbReference type="EMBL" id="GBM64145.1"/>
    </source>
</evidence>
<keyword evidence="2" id="KW-1185">Reference proteome</keyword>
<organism evidence="1 2">
    <name type="scientific">Araneus ventricosus</name>
    <name type="common">Orbweaver spider</name>
    <name type="synonym">Epeira ventricosa</name>
    <dbReference type="NCBI Taxonomy" id="182803"/>
    <lineage>
        <taxon>Eukaryota</taxon>
        <taxon>Metazoa</taxon>
        <taxon>Ecdysozoa</taxon>
        <taxon>Arthropoda</taxon>
        <taxon>Chelicerata</taxon>
        <taxon>Arachnida</taxon>
        <taxon>Araneae</taxon>
        <taxon>Araneomorphae</taxon>
        <taxon>Entelegynae</taxon>
        <taxon>Araneoidea</taxon>
        <taxon>Araneidae</taxon>
        <taxon>Araneus</taxon>
    </lineage>
</organism>